<dbReference type="RefSeq" id="WP_190905044.1">
    <property type="nucleotide sequence ID" value="NZ_JACJTQ010000001.1"/>
</dbReference>
<dbReference type="InterPro" id="IPR036812">
    <property type="entry name" value="NAD(P)_OxRdtase_dom_sf"/>
</dbReference>
<organism evidence="2 3">
    <name type="scientific">Anabaena catenula FACHB-362</name>
    <dbReference type="NCBI Taxonomy" id="2692877"/>
    <lineage>
        <taxon>Bacteria</taxon>
        <taxon>Bacillati</taxon>
        <taxon>Cyanobacteriota</taxon>
        <taxon>Cyanophyceae</taxon>
        <taxon>Nostocales</taxon>
        <taxon>Nostocaceae</taxon>
        <taxon>Anabaena</taxon>
    </lineage>
</organism>
<proteinExistence type="predicted"/>
<comment type="caution">
    <text evidence="2">The sequence shown here is derived from an EMBL/GenBank/DDBJ whole genome shotgun (WGS) entry which is preliminary data.</text>
</comment>
<protein>
    <submittedName>
        <fullName evidence="2">Aldo/keto reductase</fullName>
    </submittedName>
</protein>
<dbReference type="Gene3D" id="3.20.20.100">
    <property type="entry name" value="NADP-dependent oxidoreductase domain"/>
    <property type="match status" value="1"/>
</dbReference>
<sequence>MKISGKATLEGTKNYRDKHIDKCAPEHFRTNKELIASSIGIGTYLGQVNEETNYQVTQAIIESVRQGINLIDSAIIYREQQGERSIGEALRYLIESGYISRNELIICTKGGSLTEKTTEYLNWFNQNYIENNNSQVSTTDLVQNSHCIHPEYLQDQINLSLDNLGVETIDVYYIHNPEILLSEISLDVFYKRLYAAFEVLESAVESGKIAAYGIATWDGLRISPNSPQHLDLAKIKSVAAEVGGNKNDRFRFIEFPLNMGMPEALIAPTQNVAGELVPVLEAAYRLGLTSIASASLYQAQVIGRIPESVVNAIGKNFNSDSQRALQYTRSAPGLLSALVGMKKLEHIEENLKTKSYPSLTKEEIQEVTYRIVEALKSMQLISENCNFDISRLSSVTNVFTG</sequence>
<dbReference type="Proteomes" id="UP000660381">
    <property type="component" value="Unassembled WGS sequence"/>
</dbReference>
<feature type="domain" description="NADP-dependent oxidoreductase" evidence="1">
    <location>
        <begin position="39"/>
        <end position="218"/>
    </location>
</feature>
<dbReference type="Pfam" id="PF00248">
    <property type="entry name" value="Aldo_ket_red"/>
    <property type="match status" value="1"/>
</dbReference>
<keyword evidence="3" id="KW-1185">Reference proteome</keyword>
<name>A0ABR8IZ12_9NOST</name>
<dbReference type="EMBL" id="JACJTQ010000001">
    <property type="protein sequence ID" value="MBD2690477.1"/>
    <property type="molecule type" value="Genomic_DNA"/>
</dbReference>
<dbReference type="SUPFAM" id="SSF51430">
    <property type="entry name" value="NAD(P)-linked oxidoreductase"/>
    <property type="match status" value="1"/>
</dbReference>
<dbReference type="PANTHER" id="PTHR42686:SF1">
    <property type="entry name" value="GH17980P-RELATED"/>
    <property type="match status" value="1"/>
</dbReference>
<evidence type="ECO:0000259" key="1">
    <source>
        <dbReference type="Pfam" id="PF00248"/>
    </source>
</evidence>
<accession>A0ABR8IZ12</accession>
<dbReference type="CDD" id="cd19099">
    <property type="entry name" value="AKR_unchar"/>
    <property type="match status" value="1"/>
</dbReference>
<evidence type="ECO:0000313" key="3">
    <source>
        <dbReference type="Proteomes" id="UP000660381"/>
    </source>
</evidence>
<evidence type="ECO:0000313" key="2">
    <source>
        <dbReference type="EMBL" id="MBD2690477.1"/>
    </source>
</evidence>
<gene>
    <name evidence="2" type="ORF">H6G68_01710</name>
</gene>
<dbReference type="InterPro" id="IPR023210">
    <property type="entry name" value="NADP_OxRdtase_dom"/>
</dbReference>
<dbReference type="InterPro" id="IPR020471">
    <property type="entry name" value="AKR"/>
</dbReference>
<reference evidence="2 3" key="1">
    <citation type="journal article" date="2020" name="ISME J.">
        <title>Comparative genomics reveals insights into cyanobacterial evolution and habitat adaptation.</title>
        <authorList>
            <person name="Chen M.Y."/>
            <person name="Teng W.K."/>
            <person name="Zhao L."/>
            <person name="Hu C.X."/>
            <person name="Zhou Y.K."/>
            <person name="Han B.P."/>
            <person name="Song L.R."/>
            <person name="Shu W.S."/>
        </authorList>
    </citation>
    <scope>NUCLEOTIDE SEQUENCE [LARGE SCALE GENOMIC DNA]</scope>
    <source>
        <strain evidence="2 3">FACHB-362</strain>
    </source>
</reference>
<dbReference type="PANTHER" id="PTHR42686">
    <property type="entry name" value="GH17980P-RELATED"/>
    <property type="match status" value="1"/>
</dbReference>